<evidence type="ECO:0000256" key="1">
    <source>
        <dbReference type="SAM" id="Phobius"/>
    </source>
</evidence>
<feature type="transmembrane region" description="Helical" evidence="1">
    <location>
        <begin position="37"/>
        <end position="55"/>
    </location>
</feature>
<organism evidence="2 3">
    <name type="scientific">Candidatus Collierbacteria bacterium GW2011_GWB2_45_17</name>
    <dbReference type="NCBI Taxonomy" id="1618388"/>
    <lineage>
        <taxon>Bacteria</taxon>
        <taxon>Candidatus Collieribacteriota</taxon>
    </lineage>
</organism>
<proteinExistence type="predicted"/>
<dbReference type="Proteomes" id="UP000034078">
    <property type="component" value="Unassembled WGS sequence"/>
</dbReference>
<comment type="caution">
    <text evidence="2">The sequence shown here is derived from an EMBL/GenBank/DDBJ whole genome shotgun (WGS) entry which is preliminary data.</text>
</comment>
<accession>A0A837IG04</accession>
<keyword evidence="1" id="KW-0812">Transmembrane</keyword>
<feature type="transmembrane region" description="Helical" evidence="1">
    <location>
        <begin position="12"/>
        <end position="31"/>
    </location>
</feature>
<protein>
    <submittedName>
        <fullName evidence="2">Uncharacterized protein</fullName>
    </submittedName>
</protein>
<name>A0A837IG04_9BACT</name>
<gene>
    <name evidence="2" type="ORF">UX01_C0018G0010</name>
</gene>
<evidence type="ECO:0000313" key="3">
    <source>
        <dbReference type="Proteomes" id="UP000034078"/>
    </source>
</evidence>
<dbReference type="EMBL" id="LCKO01000018">
    <property type="protein sequence ID" value="KKT98895.1"/>
    <property type="molecule type" value="Genomic_DNA"/>
</dbReference>
<reference evidence="2 3" key="1">
    <citation type="journal article" date="2015" name="Nature">
        <title>rRNA introns, odd ribosomes, and small enigmatic genomes across a large radiation of phyla.</title>
        <authorList>
            <person name="Brown C.T."/>
            <person name="Hug L.A."/>
            <person name="Thomas B.C."/>
            <person name="Sharon I."/>
            <person name="Castelle C.J."/>
            <person name="Singh A."/>
            <person name="Wilkins M.J."/>
            <person name="Williams K.H."/>
            <person name="Banfield J.F."/>
        </authorList>
    </citation>
    <scope>NUCLEOTIDE SEQUENCE [LARGE SCALE GENOMIC DNA]</scope>
</reference>
<sequence>MLIRVKAFFARENGWLLIPTATLLALGFGGILTWTQIFVFGVVAFLLGYLFTASLKNS</sequence>
<keyword evidence="1" id="KW-1133">Transmembrane helix</keyword>
<evidence type="ECO:0000313" key="2">
    <source>
        <dbReference type="EMBL" id="KKT98895.1"/>
    </source>
</evidence>
<keyword evidence="1" id="KW-0472">Membrane</keyword>
<dbReference type="AlphaFoldDB" id="A0A837IG04"/>